<evidence type="ECO:0000256" key="4">
    <source>
        <dbReference type="ARBA" id="ARBA00023315"/>
    </source>
</evidence>
<dbReference type="SUPFAM" id="SSF55048">
    <property type="entry name" value="Probable ACP-binding domain of malonyl-CoA ACP transacylase"/>
    <property type="match status" value="1"/>
</dbReference>
<name>A0ABX5LN98_9BACT</name>
<dbReference type="InterPro" id="IPR050858">
    <property type="entry name" value="Mal-CoA-ACP_Trans/PKS_FabD"/>
</dbReference>
<evidence type="ECO:0000259" key="7">
    <source>
        <dbReference type="SMART" id="SM00827"/>
    </source>
</evidence>
<keyword evidence="9" id="KW-1185">Reference proteome</keyword>
<evidence type="ECO:0000256" key="5">
    <source>
        <dbReference type="ARBA" id="ARBA00048462"/>
    </source>
</evidence>
<reference evidence="8 9" key="1">
    <citation type="submission" date="2018-05" db="EMBL/GenBank/DDBJ databases">
        <title>Animal gut microbial communities from fecal samples from Wisconsin, USA.</title>
        <authorList>
            <person name="Neumann A."/>
        </authorList>
    </citation>
    <scope>NUCLEOTIDE SEQUENCE [LARGE SCALE GENOMIC DNA]</scope>
    <source>
        <strain evidence="8 9">UWS4</strain>
    </source>
</reference>
<gene>
    <name evidence="8" type="ORF">B0H50_10425</name>
</gene>
<dbReference type="Pfam" id="PF00698">
    <property type="entry name" value="Acyl_transf_1"/>
    <property type="match status" value="1"/>
</dbReference>
<evidence type="ECO:0000313" key="8">
    <source>
        <dbReference type="EMBL" id="PWL03601.1"/>
    </source>
</evidence>
<sequence>MSKTIFVFPGQGAQYVGMGKALSESFAPAKELLQKADDVLGFSLSKVMFEGTEDELKVTANTQPALFVSSMMVLEVLKAEGIAFDMVAGHSLGEYSAICAAGGFSFEDGLKLVRIRGTLMAEAGVKNPGSMAAVIGVDDQKVQELCDEAKSAGIVVPANYNCPGQIVVSGEVAAVKKLVENCAAAGVKAVPLAVSGAFHSPLIQSAQPGLAEAIAKTEFHNLQKPLIANVTAKEVTDCNEIKDLLVRQLVSPVRWSQSMLYAQKELGMTSGVEVGVGHVLSGLQRKIDRSVKFTAVESVEAVQALKA</sequence>
<dbReference type="SUPFAM" id="SSF52151">
    <property type="entry name" value="FabD/lysophospholipase-like"/>
    <property type="match status" value="1"/>
</dbReference>
<dbReference type="InterPro" id="IPR004410">
    <property type="entry name" value="Malonyl_CoA-ACP_transAc_FabD"/>
</dbReference>
<dbReference type="EC" id="2.3.1.39" evidence="1 6"/>
<evidence type="ECO:0000256" key="3">
    <source>
        <dbReference type="ARBA" id="ARBA00022679"/>
    </source>
</evidence>
<dbReference type="Gene3D" id="3.30.70.250">
    <property type="entry name" value="Malonyl-CoA ACP transacylase, ACP-binding"/>
    <property type="match status" value="1"/>
</dbReference>
<dbReference type="Gene3D" id="3.40.366.10">
    <property type="entry name" value="Malonyl-Coenzyme A Acyl Carrier Protein, domain 2"/>
    <property type="match status" value="1"/>
</dbReference>
<keyword evidence="4 6" id="KW-0012">Acyltransferase</keyword>
<protein>
    <recommendedName>
        <fullName evidence="2 6">Malonyl CoA-acyl carrier protein transacylase</fullName>
        <ecNumber evidence="1 6">2.3.1.39</ecNumber>
    </recommendedName>
</protein>
<dbReference type="NCBIfam" id="TIGR00128">
    <property type="entry name" value="fabD"/>
    <property type="match status" value="1"/>
</dbReference>
<dbReference type="PANTHER" id="PTHR42681:SF1">
    <property type="entry name" value="MALONYL-COA-ACYL CARRIER PROTEIN TRANSACYLASE, MITOCHONDRIAL"/>
    <property type="match status" value="1"/>
</dbReference>
<feature type="domain" description="Malonyl-CoA:ACP transacylase (MAT)" evidence="7">
    <location>
        <begin position="7"/>
        <end position="287"/>
    </location>
</feature>
<comment type="caution">
    <text evidence="8">The sequence shown here is derived from an EMBL/GenBank/DDBJ whole genome shotgun (WGS) entry which is preliminary data.</text>
</comment>
<dbReference type="PIRSF" id="PIRSF000446">
    <property type="entry name" value="Mct"/>
    <property type="match status" value="1"/>
</dbReference>
<evidence type="ECO:0000313" key="9">
    <source>
        <dbReference type="Proteomes" id="UP000245523"/>
    </source>
</evidence>
<dbReference type="SMART" id="SM00827">
    <property type="entry name" value="PKS_AT"/>
    <property type="match status" value="1"/>
</dbReference>
<evidence type="ECO:0000256" key="2">
    <source>
        <dbReference type="ARBA" id="ARBA00018953"/>
    </source>
</evidence>
<proteinExistence type="inferred from homology"/>
<accession>A0ABX5LN98</accession>
<dbReference type="RefSeq" id="WP_109587240.1">
    <property type="nucleotide sequence ID" value="NZ_QGHD01000004.1"/>
</dbReference>
<evidence type="ECO:0000256" key="1">
    <source>
        <dbReference type="ARBA" id="ARBA00013258"/>
    </source>
</evidence>
<dbReference type="InterPro" id="IPR016035">
    <property type="entry name" value="Acyl_Trfase/lysoPLipase"/>
</dbReference>
<dbReference type="InterPro" id="IPR001227">
    <property type="entry name" value="Ac_transferase_dom_sf"/>
</dbReference>
<dbReference type="InterPro" id="IPR024925">
    <property type="entry name" value="Malonyl_CoA-ACP_transAc"/>
</dbReference>
<comment type="catalytic activity">
    <reaction evidence="5 6">
        <text>holo-[ACP] + malonyl-CoA = malonyl-[ACP] + CoA</text>
        <dbReference type="Rhea" id="RHEA:41792"/>
        <dbReference type="Rhea" id="RHEA-COMP:9623"/>
        <dbReference type="Rhea" id="RHEA-COMP:9685"/>
        <dbReference type="ChEBI" id="CHEBI:57287"/>
        <dbReference type="ChEBI" id="CHEBI:57384"/>
        <dbReference type="ChEBI" id="CHEBI:64479"/>
        <dbReference type="ChEBI" id="CHEBI:78449"/>
        <dbReference type="EC" id="2.3.1.39"/>
    </reaction>
</comment>
<evidence type="ECO:0000256" key="6">
    <source>
        <dbReference type="PIRNR" id="PIRNR000446"/>
    </source>
</evidence>
<dbReference type="EMBL" id="QGHD01000004">
    <property type="protein sequence ID" value="PWL03601.1"/>
    <property type="molecule type" value="Genomic_DNA"/>
</dbReference>
<dbReference type="InterPro" id="IPR016036">
    <property type="entry name" value="Malonyl_transacylase_ACP-bd"/>
</dbReference>
<dbReference type="Proteomes" id="UP000245523">
    <property type="component" value="Unassembled WGS sequence"/>
</dbReference>
<keyword evidence="3 6" id="KW-0808">Transferase</keyword>
<comment type="similarity">
    <text evidence="6">Belongs to the fabD family.</text>
</comment>
<dbReference type="InterPro" id="IPR014043">
    <property type="entry name" value="Acyl_transferase_dom"/>
</dbReference>
<organism evidence="8 9">
    <name type="scientific">Hallerella porci</name>
    <dbReference type="NCBI Taxonomy" id="1945871"/>
    <lineage>
        <taxon>Bacteria</taxon>
        <taxon>Pseudomonadati</taxon>
        <taxon>Fibrobacterota</taxon>
        <taxon>Fibrobacteria</taxon>
        <taxon>Fibrobacterales</taxon>
        <taxon>Fibrobacteraceae</taxon>
        <taxon>Hallerella</taxon>
    </lineage>
</organism>
<dbReference type="PANTHER" id="PTHR42681">
    <property type="entry name" value="MALONYL-COA-ACYL CARRIER PROTEIN TRANSACYLASE, MITOCHONDRIAL"/>
    <property type="match status" value="1"/>
</dbReference>